<dbReference type="GO" id="GO:0016887">
    <property type="term" value="F:ATP hydrolysis activity"/>
    <property type="evidence" value="ECO:0007669"/>
    <property type="project" value="InterPro"/>
</dbReference>
<feature type="domain" description="ABC transporter" evidence="11">
    <location>
        <begin position="673"/>
        <end position="894"/>
    </location>
</feature>
<keyword evidence="6" id="KW-0067">ATP-binding</keyword>
<dbReference type="SUPFAM" id="SSF161098">
    <property type="entry name" value="MetI-like"/>
    <property type="match status" value="1"/>
</dbReference>
<keyword evidence="7 9" id="KW-1133">Transmembrane helix</keyword>
<reference evidence="13 14" key="1">
    <citation type="submission" date="2018-06" db="EMBL/GenBank/DDBJ databases">
        <title>Genomic Encyclopedia of Type Strains, Phase IV (KMG-IV): sequencing the most valuable type-strain genomes for metagenomic binning, comparative biology and taxonomic classification.</title>
        <authorList>
            <person name="Goeker M."/>
        </authorList>
    </citation>
    <scope>NUCLEOTIDE SEQUENCE [LARGE SCALE GENOMIC DNA]</scope>
    <source>
        <strain evidence="13 14">DSM 44599</strain>
    </source>
</reference>
<evidence type="ECO:0000256" key="5">
    <source>
        <dbReference type="ARBA" id="ARBA00022741"/>
    </source>
</evidence>
<dbReference type="InterPro" id="IPR050319">
    <property type="entry name" value="ABC_transp_ATP-bind"/>
</dbReference>
<keyword evidence="5" id="KW-0547">Nucleotide-binding</keyword>
<dbReference type="InterPro" id="IPR003593">
    <property type="entry name" value="AAA+_ATPase"/>
</dbReference>
<evidence type="ECO:0000256" key="8">
    <source>
        <dbReference type="ARBA" id="ARBA00023136"/>
    </source>
</evidence>
<dbReference type="InterPro" id="IPR017871">
    <property type="entry name" value="ABC_transporter-like_CS"/>
</dbReference>
<gene>
    <name evidence="13" type="ORF">DFR74_103223</name>
</gene>
<dbReference type="PROSITE" id="PS50928">
    <property type="entry name" value="ABC_TM1"/>
    <property type="match status" value="1"/>
</dbReference>
<dbReference type="CDD" id="cd06261">
    <property type="entry name" value="TM_PBP2"/>
    <property type="match status" value="1"/>
</dbReference>
<proteinExistence type="inferred from homology"/>
<comment type="caution">
    <text evidence="13">The sequence shown here is derived from an EMBL/GenBank/DDBJ whole genome shotgun (WGS) entry which is preliminary data.</text>
</comment>
<evidence type="ECO:0000256" key="7">
    <source>
        <dbReference type="ARBA" id="ARBA00022989"/>
    </source>
</evidence>
<evidence type="ECO:0000256" key="3">
    <source>
        <dbReference type="ARBA" id="ARBA00022448"/>
    </source>
</evidence>
<evidence type="ECO:0000259" key="12">
    <source>
        <dbReference type="PROSITE" id="PS50928"/>
    </source>
</evidence>
<dbReference type="PROSITE" id="PS50893">
    <property type="entry name" value="ABC_TRANSPORTER_2"/>
    <property type="match status" value="2"/>
</dbReference>
<evidence type="ECO:0000256" key="9">
    <source>
        <dbReference type="RuleBase" id="RU363032"/>
    </source>
</evidence>
<evidence type="ECO:0000256" key="1">
    <source>
        <dbReference type="ARBA" id="ARBA00004141"/>
    </source>
</evidence>
<keyword evidence="4 9" id="KW-0812">Transmembrane</keyword>
<dbReference type="GO" id="GO:0005886">
    <property type="term" value="C:plasma membrane"/>
    <property type="evidence" value="ECO:0007669"/>
    <property type="project" value="UniProtKB-SubCell"/>
</dbReference>
<dbReference type="EMBL" id="QNRE01000003">
    <property type="protein sequence ID" value="RBO92580.1"/>
    <property type="molecule type" value="Genomic_DNA"/>
</dbReference>
<evidence type="ECO:0000256" key="6">
    <source>
        <dbReference type="ARBA" id="ARBA00022840"/>
    </source>
</evidence>
<evidence type="ECO:0000313" key="14">
    <source>
        <dbReference type="Proteomes" id="UP000252586"/>
    </source>
</evidence>
<comment type="similarity">
    <text evidence="9">Belongs to the binding-protein-dependent transport system permease family.</text>
</comment>
<dbReference type="SMART" id="SM00382">
    <property type="entry name" value="AAA"/>
    <property type="match status" value="2"/>
</dbReference>
<dbReference type="PANTHER" id="PTHR43776:SF7">
    <property type="entry name" value="D,D-DIPEPTIDE TRANSPORT ATP-BINDING PROTEIN DDPF-RELATED"/>
    <property type="match status" value="1"/>
</dbReference>
<dbReference type="InterPro" id="IPR035906">
    <property type="entry name" value="MetI-like_sf"/>
</dbReference>
<feature type="domain" description="ABC transporter" evidence="11">
    <location>
        <begin position="294"/>
        <end position="525"/>
    </location>
</feature>
<dbReference type="InterPro" id="IPR003439">
    <property type="entry name" value="ABC_transporter-like_ATP-bd"/>
</dbReference>
<dbReference type="SUPFAM" id="SSF52540">
    <property type="entry name" value="P-loop containing nucleoside triphosphate hydrolases"/>
    <property type="match status" value="2"/>
</dbReference>
<keyword evidence="14" id="KW-1185">Reference proteome</keyword>
<dbReference type="CDD" id="cd03257">
    <property type="entry name" value="ABC_NikE_OppD_transporters"/>
    <property type="match status" value="2"/>
</dbReference>
<dbReference type="GO" id="GO:0005524">
    <property type="term" value="F:ATP binding"/>
    <property type="evidence" value="ECO:0007669"/>
    <property type="project" value="UniProtKB-KW"/>
</dbReference>
<dbReference type="Gene3D" id="1.10.3720.10">
    <property type="entry name" value="MetI-like"/>
    <property type="match status" value="1"/>
</dbReference>
<dbReference type="Pfam" id="PF00005">
    <property type="entry name" value="ABC_tran"/>
    <property type="match status" value="2"/>
</dbReference>
<feature type="domain" description="ABC transmembrane type-1" evidence="12">
    <location>
        <begin position="81"/>
        <end position="269"/>
    </location>
</feature>
<keyword evidence="8 9" id="KW-0472">Membrane</keyword>
<comment type="similarity">
    <text evidence="2">Belongs to the ABC transporter superfamily.</text>
</comment>
<dbReference type="AlphaFoldDB" id="A0A366DR61"/>
<evidence type="ECO:0000256" key="4">
    <source>
        <dbReference type="ARBA" id="ARBA00022692"/>
    </source>
</evidence>
<dbReference type="PROSITE" id="PS00211">
    <property type="entry name" value="ABC_TRANSPORTER_1"/>
    <property type="match status" value="2"/>
</dbReference>
<name>A0A366DR61_9NOCA</name>
<dbReference type="Proteomes" id="UP000252586">
    <property type="component" value="Unassembled WGS sequence"/>
</dbReference>
<organism evidence="13 14">
    <name type="scientific">Nocardia puris</name>
    <dbReference type="NCBI Taxonomy" id="208602"/>
    <lineage>
        <taxon>Bacteria</taxon>
        <taxon>Bacillati</taxon>
        <taxon>Actinomycetota</taxon>
        <taxon>Actinomycetes</taxon>
        <taxon>Mycobacteriales</taxon>
        <taxon>Nocardiaceae</taxon>
        <taxon>Nocardia</taxon>
    </lineage>
</organism>
<accession>A0A366DR61</accession>
<feature type="transmembrane region" description="Helical" evidence="9">
    <location>
        <begin position="120"/>
        <end position="138"/>
    </location>
</feature>
<comment type="subcellular location">
    <subcellularLocation>
        <location evidence="9">Cell membrane</location>
        <topology evidence="9">Multi-pass membrane protein</topology>
    </subcellularLocation>
    <subcellularLocation>
        <location evidence="1">Membrane</location>
        <topology evidence="1">Multi-pass membrane protein</topology>
    </subcellularLocation>
</comment>
<dbReference type="Pfam" id="PF00528">
    <property type="entry name" value="BPD_transp_1"/>
    <property type="match status" value="1"/>
</dbReference>
<dbReference type="InterPro" id="IPR000515">
    <property type="entry name" value="MetI-like"/>
</dbReference>
<feature type="transmembrane region" description="Helical" evidence="9">
    <location>
        <begin position="84"/>
        <end position="108"/>
    </location>
</feature>
<feature type="region of interest" description="Disordered" evidence="10">
    <location>
        <begin position="504"/>
        <end position="666"/>
    </location>
</feature>
<dbReference type="Gene3D" id="3.40.50.300">
    <property type="entry name" value="P-loop containing nucleotide triphosphate hydrolases"/>
    <property type="match status" value="2"/>
</dbReference>
<protein>
    <submittedName>
        <fullName evidence="13">Binding-protein-dependent transport system inner membrane component</fullName>
    </submittedName>
</protein>
<evidence type="ECO:0000313" key="13">
    <source>
        <dbReference type="EMBL" id="RBO92580.1"/>
    </source>
</evidence>
<dbReference type="STRING" id="1210090.GCA_001613185_04342"/>
<evidence type="ECO:0000256" key="2">
    <source>
        <dbReference type="ARBA" id="ARBA00005417"/>
    </source>
</evidence>
<sequence length="894" mass="91753">MSAGRSVESIAVQRGSKVRLRVVVPATLLLAVLAVVVLGPLLAPHPATSPVGRPFTEPSGQFPLGTDVVGRDVFSRLLHGGLSLVAITAAALMAAYGLGLALGLLAGLRRRADPWVSRPVDALVVVPWFLLLAVIATAMGPGPAAIVVTTTLAASPWIIRIVRTAVLEIAGSGYVEAARARGEPWWRVAVVEVLPNLRSVVLADAGIRVSGTISMVAVSGFLGLGLRPPSADWALMITENRPGFVVQPWSVLAPAALVMVLVVSVNLLVDGLLGGHVPPPSRLARLASDPDAGLAVSDLDVHDRHGRAVLEGVSLSVARGRSLAVVGPSGAGKTTFASAVLGALPRGLRATGVITTPVTEGLRTVGYVPQDPAAGLNPALRIGTSLREIARLHDRRAGASVVAAALERVGLPGTPEFRRRYPHELSGGQQQRVLLAMALTGNPALIVLDEPTTGLDPRTRADLVATLTDIKNSTTATFLIVTHDLAGLAPVVDDVAEFDQGKLVSFGPTPGSDAEPGESGPVHLAVRPPVGNALTPGTRQCDTTGAPPPSRGDDATEDTGTTIAAADQPGRADAVSDDGPVTPHGASAGEPCGTADVSDGDPGLSEGALGGELIWAGGTSSRAPGGASGAKGVVPGRAGGASDAESNRGGGGPGVESVPTGGVAAREPGAPVLRVTGLSVAHGRWTRVLDNVDFAVAEGECLAIVGRSGVGKTTVARALAGLHAPTAGHVEFEGGRVPASVDRRTIAQRRAIQLVFQNPATSLNPVYPVGAQVRRTLRLLHGLDHESAQREARRLFASLHLDEALLDRRPGRLSGGQQQRVAVARALAARPGVLICDEITASLDIRSRAAVLDLLDDLRGTGLAMILISHQPEVVARLADRTLTLDGGRLHPVG</sequence>
<keyword evidence="3 9" id="KW-0813">Transport</keyword>
<dbReference type="PANTHER" id="PTHR43776">
    <property type="entry name" value="TRANSPORT ATP-BINDING PROTEIN"/>
    <property type="match status" value="1"/>
</dbReference>
<feature type="transmembrane region" description="Helical" evidence="9">
    <location>
        <begin position="20"/>
        <end position="43"/>
    </location>
</feature>
<dbReference type="InterPro" id="IPR027417">
    <property type="entry name" value="P-loop_NTPase"/>
</dbReference>
<dbReference type="OrthoDB" id="8036461at2"/>
<evidence type="ECO:0000259" key="11">
    <source>
        <dbReference type="PROSITE" id="PS50893"/>
    </source>
</evidence>
<dbReference type="GO" id="GO:0055085">
    <property type="term" value="P:transmembrane transport"/>
    <property type="evidence" value="ECO:0007669"/>
    <property type="project" value="InterPro"/>
</dbReference>
<evidence type="ECO:0000256" key="10">
    <source>
        <dbReference type="SAM" id="MobiDB-lite"/>
    </source>
</evidence>